<evidence type="ECO:0000313" key="1">
    <source>
        <dbReference type="EMBL" id="TKR74012.1"/>
    </source>
</evidence>
<evidence type="ECO:0000313" key="2">
    <source>
        <dbReference type="Proteomes" id="UP000298663"/>
    </source>
</evidence>
<dbReference type="OrthoDB" id="5876386at2759"/>
<keyword evidence="2" id="KW-1185">Reference proteome</keyword>
<comment type="caution">
    <text evidence="1">The sequence shown here is derived from an EMBL/GenBank/DDBJ whole genome shotgun (WGS) entry which is preliminary data.</text>
</comment>
<dbReference type="AlphaFoldDB" id="A0A4U5MX97"/>
<dbReference type="Proteomes" id="UP000298663">
    <property type="component" value="Unassembled WGS sequence"/>
</dbReference>
<gene>
    <name evidence="1" type="ORF">L596_021244</name>
</gene>
<organism evidence="1 2">
    <name type="scientific">Steinernema carpocapsae</name>
    <name type="common">Entomopathogenic nematode</name>
    <dbReference type="NCBI Taxonomy" id="34508"/>
    <lineage>
        <taxon>Eukaryota</taxon>
        <taxon>Metazoa</taxon>
        <taxon>Ecdysozoa</taxon>
        <taxon>Nematoda</taxon>
        <taxon>Chromadorea</taxon>
        <taxon>Rhabditida</taxon>
        <taxon>Tylenchina</taxon>
        <taxon>Panagrolaimomorpha</taxon>
        <taxon>Strongyloidoidea</taxon>
        <taxon>Steinernematidae</taxon>
        <taxon>Steinernema</taxon>
    </lineage>
</organism>
<protein>
    <submittedName>
        <fullName evidence="1">Uncharacterized protein</fullName>
    </submittedName>
</protein>
<accession>A0A4U5MX97</accession>
<reference evidence="1 2" key="2">
    <citation type="journal article" date="2019" name="G3 (Bethesda)">
        <title>Hybrid Assembly of the Genome of the Entomopathogenic Nematode Steinernema carpocapsae Identifies the X-Chromosome.</title>
        <authorList>
            <person name="Serra L."/>
            <person name="Macchietto M."/>
            <person name="Macias-Munoz A."/>
            <person name="McGill C.J."/>
            <person name="Rodriguez I.M."/>
            <person name="Rodriguez B."/>
            <person name="Murad R."/>
            <person name="Mortazavi A."/>
        </authorList>
    </citation>
    <scope>NUCLEOTIDE SEQUENCE [LARGE SCALE GENOMIC DNA]</scope>
    <source>
        <strain evidence="1 2">ALL</strain>
    </source>
</reference>
<sequence>MFKKYFLSGEEGPLGRVVHHFVRIEYQKRGTQHFHMLLWIAGAPKQDAPFEEKKKFIDAHMTARLPNPKDEPELYDLVMNNQRHWATHTATCLRTVKYRNKIHKFCRFEFPRPVNGETVLNEETSVLRNMPGVKSKPYSLARRKGEEQYVNDYNPAVLLAWRANMDIQYVMTDSFDAVNYITGYTAKAESSKGESLFDKLVDTDISSTDTFKICCSLLRSRECGTMELCDMLMGHSMYSFDVDTVFINTNATRRGRAP</sequence>
<proteinExistence type="predicted"/>
<dbReference type="EMBL" id="AZBU02000006">
    <property type="protein sequence ID" value="TKR74012.1"/>
    <property type="molecule type" value="Genomic_DNA"/>
</dbReference>
<name>A0A4U5MX97_STECR</name>
<reference evidence="1 2" key="1">
    <citation type="journal article" date="2015" name="Genome Biol.">
        <title>Comparative genomics of Steinernema reveals deeply conserved gene regulatory networks.</title>
        <authorList>
            <person name="Dillman A.R."/>
            <person name="Macchietto M."/>
            <person name="Porter C.F."/>
            <person name="Rogers A."/>
            <person name="Williams B."/>
            <person name="Antoshechkin I."/>
            <person name="Lee M.M."/>
            <person name="Goodwin Z."/>
            <person name="Lu X."/>
            <person name="Lewis E.E."/>
            <person name="Goodrich-Blair H."/>
            <person name="Stock S.P."/>
            <person name="Adams B.J."/>
            <person name="Sternberg P.W."/>
            <person name="Mortazavi A."/>
        </authorList>
    </citation>
    <scope>NUCLEOTIDE SEQUENCE [LARGE SCALE GENOMIC DNA]</scope>
    <source>
        <strain evidence="1 2">ALL</strain>
    </source>
</reference>
<dbReference type="STRING" id="34508.A0A4U5MX97"/>